<accession>A0ABP8XN27</accession>
<protein>
    <submittedName>
        <fullName evidence="1">Uncharacterized protein</fullName>
    </submittedName>
</protein>
<gene>
    <name evidence="1" type="ORF">GCM10023215_58580</name>
</gene>
<evidence type="ECO:0000313" key="1">
    <source>
        <dbReference type="EMBL" id="GAA4709282.1"/>
    </source>
</evidence>
<comment type="caution">
    <text evidence="1">The sequence shown here is derived from an EMBL/GenBank/DDBJ whole genome shotgun (WGS) entry which is preliminary data.</text>
</comment>
<organism evidence="1 2">
    <name type="scientific">Pseudonocardia yuanmonensis</name>
    <dbReference type="NCBI Taxonomy" id="1095914"/>
    <lineage>
        <taxon>Bacteria</taxon>
        <taxon>Bacillati</taxon>
        <taxon>Actinomycetota</taxon>
        <taxon>Actinomycetes</taxon>
        <taxon>Pseudonocardiales</taxon>
        <taxon>Pseudonocardiaceae</taxon>
        <taxon>Pseudonocardia</taxon>
    </lineage>
</organism>
<name>A0ABP8XN27_9PSEU</name>
<evidence type="ECO:0000313" key="2">
    <source>
        <dbReference type="Proteomes" id="UP001500325"/>
    </source>
</evidence>
<dbReference type="RefSeq" id="WP_345384036.1">
    <property type="nucleotide sequence ID" value="NZ_BAABIC010000027.1"/>
</dbReference>
<reference evidence="2" key="1">
    <citation type="journal article" date="2019" name="Int. J. Syst. Evol. Microbiol.">
        <title>The Global Catalogue of Microorganisms (GCM) 10K type strain sequencing project: providing services to taxonomists for standard genome sequencing and annotation.</title>
        <authorList>
            <consortium name="The Broad Institute Genomics Platform"/>
            <consortium name="The Broad Institute Genome Sequencing Center for Infectious Disease"/>
            <person name="Wu L."/>
            <person name="Ma J."/>
        </authorList>
    </citation>
    <scope>NUCLEOTIDE SEQUENCE [LARGE SCALE GENOMIC DNA]</scope>
    <source>
        <strain evidence="2">JCM 18055</strain>
    </source>
</reference>
<dbReference type="EMBL" id="BAABIC010000027">
    <property type="protein sequence ID" value="GAA4709282.1"/>
    <property type="molecule type" value="Genomic_DNA"/>
</dbReference>
<sequence>MTENLDYYPRKGYVETHRGEQDGYRRVFFSKTLGVRSEERSGS</sequence>
<keyword evidence="2" id="KW-1185">Reference proteome</keyword>
<dbReference type="Proteomes" id="UP001500325">
    <property type="component" value="Unassembled WGS sequence"/>
</dbReference>
<proteinExistence type="predicted"/>